<reference evidence="1 2" key="1">
    <citation type="journal article" date="2014" name="J. Microbiol.">
        <title>Diaminobutyricibacter tongyongensis gen. nov., sp. nov. and Homoserinibacter gongjuensis gen. nov., sp. nov. belong to the family Microbacteriaceae.</title>
        <authorList>
            <person name="Kim S.J."/>
            <person name="Ahn J.H."/>
            <person name="Weon H.Y."/>
            <person name="Hamada M."/>
            <person name="Suzuki K."/>
            <person name="Kwon S.W."/>
        </authorList>
    </citation>
    <scope>NUCLEOTIDE SEQUENCE [LARGE SCALE GENOMIC DNA]</scope>
    <source>
        <strain evidence="1 2">NBRC 108724</strain>
    </source>
</reference>
<evidence type="ECO:0000313" key="1">
    <source>
        <dbReference type="EMBL" id="NEN06623.1"/>
    </source>
</evidence>
<accession>A0A6L9XYY5</accession>
<evidence type="ECO:0000313" key="2">
    <source>
        <dbReference type="Proteomes" id="UP000474967"/>
    </source>
</evidence>
<proteinExistence type="predicted"/>
<sequence length="86" mass="9569">MSDAERVSEEYVVEYVDGPLAGETDRRVLIGGRYDDRLGAVAAVEGLESLFWYNAGSSREIQGELHVQYTFDAPDSDPVEAIRDDE</sequence>
<name>A0A6L9XYY5_9MICO</name>
<protein>
    <submittedName>
        <fullName evidence="1">Uncharacterized protein</fullName>
    </submittedName>
</protein>
<comment type="caution">
    <text evidence="1">The sequence shown here is derived from an EMBL/GenBank/DDBJ whole genome shotgun (WGS) entry which is preliminary data.</text>
</comment>
<dbReference type="Proteomes" id="UP000474967">
    <property type="component" value="Unassembled WGS sequence"/>
</dbReference>
<keyword evidence="2" id="KW-1185">Reference proteome</keyword>
<organism evidence="1 2">
    <name type="scientific">Leifsonia tongyongensis</name>
    <dbReference type="NCBI Taxonomy" id="1268043"/>
    <lineage>
        <taxon>Bacteria</taxon>
        <taxon>Bacillati</taxon>
        <taxon>Actinomycetota</taxon>
        <taxon>Actinomycetes</taxon>
        <taxon>Micrococcales</taxon>
        <taxon>Microbacteriaceae</taxon>
        <taxon>Leifsonia</taxon>
    </lineage>
</organism>
<dbReference type="RefSeq" id="WP_163290021.1">
    <property type="nucleotide sequence ID" value="NZ_JAAGWY010000002.1"/>
</dbReference>
<gene>
    <name evidence="1" type="ORF">G3T36_12175</name>
</gene>
<dbReference type="AlphaFoldDB" id="A0A6L9XYY5"/>
<dbReference type="EMBL" id="JAAGWY010000002">
    <property type="protein sequence ID" value="NEN06623.1"/>
    <property type="molecule type" value="Genomic_DNA"/>
</dbReference>